<accession>W2TSP6</accession>
<dbReference type="EMBL" id="KI658010">
    <property type="protein sequence ID" value="ETN84146.1"/>
    <property type="molecule type" value="Genomic_DNA"/>
</dbReference>
<feature type="non-terminal residue" evidence="1">
    <location>
        <position position="1"/>
    </location>
</feature>
<dbReference type="STRING" id="51031.W2TSP6"/>
<name>W2TSP6_NECAM</name>
<sequence length="167" mass="18477">FVCISNSRLLSFSDAFFSVKFKRVYVSRSSRPLQWHNEMFRAAHSVRSLSTTVISKQDLVQQAFVKKIREYAQKGGDLSSSDPAAKKALSDELNRLAAKFQLANADVVGKLPTDFDPPKVDSSVQQLLEGNSLAKMIEDVQKQKADYVAAQKAKKAAEAARLAALKQ</sequence>
<dbReference type="GeneID" id="25347061"/>
<dbReference type="Pfam" id="PF05511">
    <property type="entry name" value="ATP-synt_F6"/>
    <property type="match status" value="1"/>
</dbReference>
<dbReference type="CTD" id="25347061"/>
<evidence type="ECO:0000313" key="2">
    <source>
        <dbReference type="Proteomes" id="UP000053676"/>
    </source>
</evidence>
<dbReference type="KEGG" id="nai:NECAME_07030"/>
<dbReference type="GO" id="GO:0045259">
    <property type="term" value="C:proton-transporting ATP synthase complex"/>
    <property type="evidence" value="ECO:0007669"/>
    <property type="project" value="InterPro"/>
</dbReference>
<evidence type="ECO:0000313" key="1">
    <source>
        <dbReference type="EMBL" id="ETN84146.1"/>
    </source>
</evidence>
<protein>
    <submittedName>
        <fullName evidence="1">Uncharacterized protein</fullName>
    </submittedName>
</protein>
<gene>
    <name evidence="1" type="ORF">NECAME_07030</name>
</gene>
<dbReference type="Proteomes" id="UP000053676">
    <property type="component" value="Unassembled WGS sequence"/>
</dbReference>
<dbReference type="SUPFAM" id="SSF111357">
    <property type="entry name" value="Mitochondrial ATP synthase coupling factor 6"/>
    <property type="match status" value="1"/>
</dbReference>
<dbReference type="AlphaFoldDB" id="W2TSP6"/>
<keyword evidence="2" id="KW-1185">Reference proteome</keyword>
<reference evidence="2" key="1">
    <citation type="journal article" date="2014" name="Nat. Genet.">
        <title>Genome of the human hookworm Necator americanus.</title>
        <authorList>
            <person name="Tang Y.T."/>
            <person name="Gao X."/>
            <person name="Rosa B.A."/>
            <person name="Abubucker S."/>
            <person name="Hallsworth-Pepin K."/>
            <person name="Martin J."/>
            <person name="Tyagi R."/>
            <person name="Heizer E."/>
            <person name="Zhang X."/>
            <person name="Bhonagiri-Palsikar V."/>
            <person name="Minx P."/>
            <person name="Warren W.C."/>
            <person name="Wang Q."/>
            <person name="Zhan B."/>
            <person name="Hotez P.J."/>
            <person name="Sternberg P.W."/>
            <person name="Dougall A."/>
            <person name="Gaze S.T."/>
            <person name="Mulvenna J."/>
            <person name="Sotillo J."/>
            <person name="Ranganathan S."/>
            <person name="Rabelo E.M."/>
            <person name="Wilson R.K."/>
            <person name="Felgner P.L."/>
            <person name="Bethony J."/>
            <person name="Hawdon J.M."/>
            <person name="Gasser R.B."/>
            <person name="Loukas A."/>
            <person name="Mitreva M."/>
        </authorList>
    </citation>
    <scope>NUCLEOTIDE SEQUENCE [LARGE SCALE GENOMIC DNA]</scope>
</reference>
<dbReference type="InterPro" id="IPR036204">
    <property type="entry name" value="ATP_synth_f6_sf_mt"/>
</dbReference>
<dbReference type="OrthoDB" id="8902296at2759"/>
<proteinExistence type="predicted"/>
<dbReference type="GO" id="GO:0015986">
    <property type="term" value="P:proton motive force-driven ATP synthesis"/>
    <property type="evidence" value="ECO:0007669"/>
    <property type="project" value="InterPro"/>
</dbReference>
<dbReference type="GO" id="GO:0015078">
    <property type="term" value="F:proton transmembrane transporter activity"/>
    <property type="evidence" value="ECO:0007669"/>
    <property type="project" value="InterPro"/>
</dbReference>
<organism evidence="1 2">
    <name type="scientific">Necator americanus</name>
    <name type="common">Human hookworm</name>
    <dbReference type="NCBI Taxonomy" id="51031"/>
    <lineage>
        <taxon>Eukaryota</taxon>
        <taxon>Metazoa</taxon>
        <taxon>Ecdysozoa</taxon>
        <taxon>Nematoda</taxon>
        <taxon>Chromadorea</taxon>
        <taxon>Rhabditida</taxon>
        <taxon>Rhabditina</taxon>
        <taxon>Rhabditomorpha</taxon>
        <taxon>Strongyloidea</taxon>
        <taxon>Ancylostomatidae</taxon>
        <taxon>Bunostominae</taxon>
        <taxon>Necator</taxon>
    </lineage>
</organism>
<dbReference type="OMA" id="ACRQDLI"/>
<dbReference type="Gene3D" id="1.10.246.110">
    <property type="entry name" value="Mitochondrial ATP synthase-coupling factor 6"/>
    <property type="match status" value="1"/>
</dbReference>
<dbReference type="InterPro" id="IPR008387">
    <property type="entry name" value="ATP_synth_f6_mt"/>
</dbReference>